<keyword evidence="1" id="KW-0812">Transmembrane</keyword>
<organism evidence="2">
    <name type="scientific">uncultured marine bacterium EB0_35D03</name>
    <dbReference type="NCBI Taxonomy" id="415435"/>
    <lineage>
        <taxon>Bacteria</taxon>
        <taxon>environmental samples</taxon>
    </lineage>
</organism>
<dbReference type="EMBL" id="EF089397">
    <property type="protein sequence ID" value="ABL97569.1"/>
    <property type="molecule type" value="Genomic_DNA"/>
</dbReference>
<accession>A4GHK8</accession>
<name>A4GHK8_9BACT</name>
<feature type="transmembrane region" description="Helical" evidence="1">
    <location>
        <begin position="32"/>
        <end position="59"/>
    </location>
</feature>
<keyword evidence="1" id="KW-1133">Transmembrane helix</keyword>
<sequence>MTLTRIYKIFGGFHIFFGLVLVSGLGPLPTDWVASVGIPTMAEHFGSAMMVIGYMFWMLPSWTSEDQLKTATMPLIWAQFFLFLMPIYHVVNGSIPADAGFWLQSVILIVFMVLFYRQSRA</sequence>
<feature type="transmembrane region" description="Helical" evidence="1">
    <location>
        <begin position="7"/>
        <end position="26"/>
    </location>
</feature>
<feature type="transmembrane region" description="Helical" evidence="1">
    <location>
        <begin position="97"/>
        <end position="116"/>
    </location>
</feature>
<feature type="transmembrane region" description="Helical" evidence="1">
    <location>
        <begin position="71"/>
        <end position="91"/>
    </location>
</feature>
<reference evidence="2" key="1">
    <citation type="journal article" date="2007" name="Environ. Microbiol.">
        <title>Proteorhodopsin photosystem gene clusters exhibit co-evolutionary trends and shared ancestry among diverse marine microbial phyla.</title>
        <authorList>
            <person name="McCarren J."/>
            <person name="Delong E.F."/>
        </authorList>
    </citation>
    <scope>NUCLEOTIDE SEQUENCE</scope>
</reference>
<protein>
    <submittedName>
        <fullName evidence="2">Uncharacterized protein</fullName>
    </submittedName>
</protein>
<proteinExistence type="predicted"/>
<evidence type="ECO:0000313" key="2">
    <source>
        <dbReference type="EMBL" id="ABL97569.1"/>
    </source>
</evidence>
<dbReference type="AlphaFoldDB" id="A4GHK8"/>
<evidence type="ECO:0000256" key="1">
    <source>
        <dbReference type="SAM" id="Phobius"/>
    </source>
</evidence>
<keyword evidence="1" id="KW-0472">Membrane</keyword>
<gene>
    <name evidence="2" type="ORF">MBMO_EB0-35D03.0032</name>
</gene>